<dbReference type="GO" id="GO:0016757">
    <property type="term" value="F:glycosyltransferase activity"/>
    <property type="evidence" value="ECO:0007669"/>
    <property type="project" value="InterPro"/>
</dbReference>
<evidence type="ECO:0000259" key="1">
    <source>
        <dbReference type="Pfam" id="PF00534"/>
    </source>
</evidence>
<dbReference type="CDD" id="cd03808">
    <property type="entry name" value="GT4_CapM-like"/>
    <property type="match status" value="1"/>
</dbReference>
<evidence type="ECO:0000313" key="4">
    <source>
        <dbReference type="Proteomes" id="UP000214746"/>
    </source>
</evidence>
<comment type="caution">
    <text evidence="3">The sequence shown here is derived from an EMBL/GenBank/DDBJ whole genome shotgun (WGS) entry which is preliminary data.</text>
</comment>
<reference evidence="3" key="1">
    <citation type="submission" date="2018-06" db="EMBL/GenBank/DDBJ databases">
        <title>Paenibacillus xerothermodurans sp. nov. an extremely dry heat resistant spore forming bacterium isolated from the soil of Cape Canaveral, Florida.</title>
        <authorList>
            <person name="Seuylemezian A."/>
            <person name="Kaur N."/>
            <person name="Patil P."/>
            <person name="Patil P."/>
            <person name="Mayilraj S."/>
            <person name="Vaishampayan P."/>
        </authorList>
    </citation>
    <scope>NUCLEOTIDE SEQUENCE [LARGE SCALE GENOMIC DNA]</scope>
    <source>
        <strain evidence="3">ATCC 27380</strain>
    </source>
</reference>
<dbReference type="SUPFAM" id="SSF53756">
    <property type="entry name" value="UDP-Glycosyltransferase/glycogen phosphorylase"/>
    <property type="match status" value="1"/>
</dbReference>
<dbReference type="RefSeq" id="WP_089200550.1">
    <property type="nucleotide sequence ID" value="NZ_NHRJ02000007.1"/>
</dbReference>
<dbReference type="Pfam" id="PF13579">
    <property type="entry name" value="Glyco_trans_4_4"/>
    <property type="match status" value="1"/>
</dbReference>
<keyword evidence="4" id="KW-1185">Reference proteome</keyword>
<evidence type="ECO:0000313" key="3">
    <source>
        <dbReference type="EMBL" id="PZE20472.1"/>
    </source>
</evidence>
<gene>
    <name evidence="3" type="ORF">CBW46_013650</name>
</gene>
<name>A0A2W1NY69_PAEXE</name>
<dbReference type="OrthoDB" id="9806653at2"/>
<dbReference type="PANTHER" id="PTHR12526">
    <property type="entry name" value="GLYCOSYLTRANSFERASE"/>
    <property type="match status" value="1"/>
</dbReference>
<proteinExistence type="predicted"/>
<protein>
    <submittedName>
        <fullName evidence="3">Glycosyltransferase family 1 protein</fullName>
    </submittedName>
</protein>
<dbReference type="AlphaFoldDB" id="A0A2W1NY69"/>
<evidence type="ECO:0000259" key="2">
    <source>
        <dbReference type="Pfam" id="PF13579"/>
    </source>
</evidence>
<dbReference type="PANTHER" id="PTHR12526:SF630">
    <property type="entry name" value="GLYCOSYLTRANSFERASE"/>
    <property type="match status" value="1"/>
</dbReference>
<dbReference type="Gene3D" id="3.40.50.2000">
    <property type="entry name" value="Glycogen Phosphorylase B"/>
    <property type="match status" value="2"/>
</dbReference>
<accession>A0A2W1NY69</accession>
<organism evidence="3 4">
    <name type="scientific">Paenibacillus xerothermodurans</name>
    <dbReference type="NCBI Taxonomy" id="1977292"/>
    <lineage>
        <taxon>Bacteria</taxon>
        <taxon>Bacillati</taxon>
        <taxon>Bacillota</taxon>
        <taxon>Bacilli</taxon>
        <taxon>Bacillales</taxon>
        <taxon>Paenibacillaceae</taxon>
        <taxon>Paenibacillus</taxon>
    </lineage>
</organism>
<feature type="domain" description="Glycosyltransferase subfamily 4-like N-terminal" evidence="2">
    <location>
        <begin position="21"/>
        <end position="170"/>
    </location>
</feature>
<dbReference type="InterPro" id="IPR028098">
    <property type="entry name" value="Glyco_trans_4-like_N"/>
</dbReference>
<sequence length="384" mass="41912">MSVRAHIIHAVTTSVSVKLMRGQLAYLRSKGVDLTVLSSPGEELVAVATQEGVSYKEIAMQREISPIRDLISLCRLIVFFAQKKPLLTNVGTPKAGFLCGIAAWMTRVPNRIYTLRGLRLETSTGLKRAILLLTEKIACAVAHKVICVSPSLQARAVSEGLVPLQKTIVLAGGSSNGVDTSRFATANIEKHTDLLQRHNIPPDAQVIGFVGRLTKDKGIVELVEAYQALKNEFPHVYLLLVGNYENGDPIPDEVKTVIKRDTGIILSGFVRDVVPYYTIMDVFVIPSYREGFCNVAIEAAAAGKPVITTNATGAVDTVLDGVTGYIVPVKSSEETRKAIRTLLCNPELGKEMGQAGRRRALNEFASPVIWDALYQLYGELINRR</sequence>
<dbReference type="Proteomes" id="UP000214746">
    <property type="component" value="Unassembled WGS sequence"/>
</dbReference>
<dbReference type="InterPro" id="IPR001296">
    <property type="entry name" value="Glyco_trans_1"/>
</dbReference>
<dbReference type="Pfam" id="PF00534">
    <property type="entry name" value="Glycos_transf_1"/>
    <property type="match status" value="1"/>
</dbReference>
<feature type="domain" description="Glycosyl transferase family 1" evidence="1">
    <location>
        <begin position="196"/>
        <end position="359"/>
    </location>
</feature>
<dbReference type="EMBL" id="NHRJ02000007">
    <property type="protein sequence ID" value="PZE20472.1"/>
    <property type="molecule type" value="Genomic_DNA"/>
</dbReference>